<dbReference type="EMBL" id="JAKVTV010000009">
    <property type="protein sequence ID" value="MCH4824610.1"/>
    <property type="molecule type" value="Genomic_DNA"/>
</dbReference>
<dbReference type="RefSeq" id="WP_240714776.1">
    <property type="nucleotide sequence ID" value="NZ_JAKVTV010000009.1"/>
</dbReference>
<accession>A0A9X1V5G6</accession>
<reference evidence="1" key="1">
    <citation type="submission" date="2022-03" db="EMBL/GenBank/DDBJ databases">
        <title>Gramella crocea sp. nov., isolated from activated sludge of a seafood processing plant.</title>
        <authorList>
            <person name="Zhang X."/>
        </authorList>
    </citation>
    <scope>NUCLEOTIDE SEQUENCE</scope>
    <source>
        <strain evidence="1">YJ019</strain>
    </source>
</reference>
<evidence type="ECO:0000313" key="2">
    <source>
        <dbReference type="Proteomes" id="UP001139226"/>
    </source>
</evidence>
<organism evidence="1 2">
    <name type="scientific">Christiangramia lutea</name>
    <dbReference type="NCBI Taxonomy" id="1607951"/>
    <lineage>
        <taxon>Bacteria</taxon>
        <taxon>Pseudomonadati</taxon>
        <taxon>Bacteroidota</taxon>
        <taxon>Flavobacteriia</taxon>
        <taxon>Flavobacteriales</taxon>
        <taxon>Flavobacteriaceae</taxon>
        <taxon>Christiangramia</taxon>
    </lineage>
</organism>
<protein>
    <submittedName>
        <fullName evidence="1">Uncharacterized protein</fullName>
    </submittedName>
</protein>
<comment type="caution">
    <text evidence="1">The sequence shown here is derived from an EMBL/GenBank/DDBJ whole genome shotgun (WGS) entry which is preliminary data.</text>
</comment>
<dbReference type="Proteomes" id="UP001139226">
    <property type="component" value="Unassembled WGS sequence"/>
</dbReference>
<sequence>MYYNKNLVQNIYNWYSRVQNSTIDNFQFDLKFLLKNIENNATIQGVILEAVKKYFLDEKELKTLDEDLQIDFYEIETDSLEHRAAICYQLTKFMANEYNYKLNTLTHFNFGNYHQTQDRICSDLILPFIQFIADSLENSNSIVYLLEKYKKRTEWFTSERLLNQYTIQTKNYEDSLEEDLRLFLFDQGIDYPFSTPKSKSGRADIVGNIDTSDPLIVEIKIFDREKKYGKNRIVEGFTQIRQYTENYNKTQGFLVVFNFDKAQINFELNDEQTFYPPLLTINNKNYYFVVVDVAGRKAASKIGKSDLITITKEDLIK</sequence>
<evidence type="ECO:0000313" key="1">
    <source>
        <dbReference type="EMBL" id="MCH4824610.1"/>
    </source>
</evidence>
<proteinExistence type="predicted"/>
<keyword evidence="2" id="KW-1185">Reference proteome</keyword>
<name>A0A9X1V5G6_9FLAO</name>
<gene>
    <name evidence="1" type="ORF">ML462_15660</name>
</gene>
<dbReference type="AlphaFoldDB" id="A0A9X1V5G6"/>